<keyword evidence="2" id="KW-1185">Reference proteome</keyword>
<name>B6K4F4_SCHJY</name>
<gene>
    <name evidence="1" type="ORF">SJAG_03510</name>
</gene>
<dbReference type="HOGENOM" id="CLU_2016532_0_0_1"/>
<evidence type="ECO:0000313" key="2">
    <source>
        <dbReference type="Proteomes" id="UP000001744"/>
    </source>
</evidence>
<dbReference type="RefSeq" id="XP_002174654.1">
    <property type="nucleotide sequence ID" value="XM_002174618.2"/>
</dbReference>
<organism evidence="1 2">
    <name type="scientific">Schizosaccharomyces japonicus (strain yFS275 / FY16936)</name>
    <name type="common">Fission yeast</name>
    <dbReference type="NCBI Taxonomy" id="402676"/>
    <lineage>
        <taxon>Eukaryota</taxon>
        <taxon>Fungi</taxon>
        <taxon>Dikarya</taxon>
        <taxon>Ascomycota</taxon>
        <taxon>Taphrinomycotina</taxon>
        <taxon>Schizosaccharomycetes</taxon>
        <taxon>Schizosaccharomycetales</taxon>
        <taxon>Schizosaccharomycetaceae</taxon>
        <taxon>Schizosaccharomyces</taxon>
    </lineage>
</organism>
<reference evidence="1 2" key="1">
    <citation type="journal article" date="2011" name="Science">
        <title>Comparative functional genomics of the fission yeasts.</title>
        <authorList>
            <person name="Rhind N."/>
            <person name="Chen Z."/>
            <person name="Yassour M."/>
            <person name="Thompson D.A."/>
            <person name="Haas B.J."/>
            <person name="Habib N."/>
            <person name="Wapinski I."/>
            <person name="Roy S."/>
            <person name="Lin M.F."/>
            <person name="Heiman D.I."/>
            <person name="Young S.K."/>
            <person name="Furuya K."/>
            <person name="Guo Y."/>
            <person name="Pidoux A."/>
            <person name="Chen H.M."/>
            <person name="Robbertse B."/>
            <person name="Goldberg J.M."/>
            <person name="Aoki K."/>
            <person name="Bayne E.H."/>
            <person name="Berlin A.M."/>
            <person name="Desjardins C.A."/>
            <person name="Dobbs E."/>
            <person name="Dukaj L."/>
            <person name="Fan L."/>
            <person name="FitzGerald M.G."/>
            <person name="French C."/>
            <person name="Gujja S."/>
            <person name="Hansen K."/>
            <person name="Keifenheim D."/>
            <person name="Levin J.Z."/>
            <person name="Mosher R.A."/>
            <person name="Mueller C.A."/>
            <person name="Pfiffner J."/>
            <person name="Priest M."/>
            <person name="Russ C."/>
            <person name="Smialowska A."/>
            <person name="Swoboda P."/>
            <person name="Sykes S.M."/>
            <person name="Vaughn M."/>
            <person name="Vengrova S."/>
            <person name="Yoder R."/>
            <person name="Zeng Q."/>
            <person name="Allshire R."/>
            <person name="Baulcombe D."/>
            <person name="Birren B.W."/>
            <person name="Brown W."/>
            <person name="Ekwall K."/>
            <person name="Kellis M."/>
            <person name="Leatherwood J."/>
            <person name="Levin H."/>
            <person name="Margalit H."/>
            <person name="Martienssen R."/>
            <person name="Nieduszynski C.A."/>
            <person name="Spatafora J.W."/>
            <person name="Friedman N."/>
            <person name="Dalgaard J.Z."/>
            <person name="Baumann P."/>
            <person name="Niki H."/>
            <person name="Regev A."/>
            <person name="Nusbaum C."/>
        </authorList>
    </citation>
    <scope>NUCLEOTIDE SEQUENCE [LARGE SCALE GENOMIC DNA]</scope>
    <source>
        <strain evidence="2">yFS275 / FY16936</strain>
    </source>
</reference>
<accession>B6K4F4</accession>
<dbReference type="VEuPathDB" id="FungiDB:SJAG_03510"/>
<dbReference type="JaponicusDB" id="SJAG_03510"/>
<proteinExistence type="predicted"/>
<dbReference type="AlphaFoldDB" id="B6K4F4"/>
<dbReference type="GeneID" id="7048770"/>
<sequence length="123" mass="14005">MSFPSALIVDAAFNEVLASFGLYDNVEERFEKAWSALRQPLAVPKVTREKSRPVPEVPAFETVFYYANREPIPTRPVSKPPLSLHSIALKSIALNSRARPPLRPGRVFLRRNWIAVKTWMTDN</sequence>
<dbReference type="EMBL" id="KE651167">
    <property type="protein sequence ID" value="EEB08361.1"/>
    <property type="molecule type" value="Genomic_DNA"/>
</dbReference>
<dbReference type="Proteomes" id="UP000001744">
    <property type="component" value="Unassembled WGS sequence"/>
</dbReference>
<protein>
    <submittedName>
        <fullName evidence="1">Uncharacterized protein</fullName>
    </submittedName>
</protein>
<evidence type="ECO:0000313" key="1">
    <source>
        <dbReference type="EMBL" id="EEB08361.1"/>
    </source>
</evidence>